<dbReference type="InterPro" id="IPR029044">
    <property type="entry name" value="Nucleotide-diphossugar_trans"/>
</dbReference>
<dbReference type="GO" id="GO:0019350">
    <property type="term" value="P:teichoic acid biosynthetic process"/>
    <property type="evidence" value="ECO:0007669"/>
    <property type="project" value="UniProtKB-KW"/>
</dbReference>
<dbReference type="InterPro" id="IPR043149">
    <property type="entry name" value="TagF_N"/>
</dbReference>
<evidence type="ECO:0000259" key="7">
    <source>
        <dbReference type="Pfam" id="PF00535"/>
    </source>
</evidence>
<keyword evidence="3" id="KW-1003">Cell membrane</keyword>
<organism evidence="8 9">
    <name type="scientific">Staphylococcus equorum</name>
    <dbReference type="NCBI Taxonomy" id="246432"/>
    <lineage>
        <taxon>Bacteria</taxon>
        <taxon>Bacillati</taxon>
        <taxon>Bacillota</taxon>
        <taxon>Bacilli</taxon>
        <taxon>Bacillales</taxon>
        <taxon>Staphylococcaceae</taxon>
        <taxon>Staphylococcus</taxon>
    </lineage>
</organism>
<evidence type="ECO:0000256" key="4">
    <source>
        <dbReference type="ARBA" id="ARBA00022679"/>
    </source>
</evidence>
<dbReference type="Proteomes" id="UP001174037">
    <property type="component" value="Unassembled WGS sequence"/>
</dbReference>
<dbReference type="AlphaFoldDB" id="A0AAW7ALL7"/>
<keyword evidence="6" id="KW-0472">Membrane</keyword>
<dbReference type="RefSeq" id="WP_285324436.1">
    <property type="nucleotide sequence ID" value="NZ_JARGCK010000018.1"/>
</dbReference>
<name>A0AAW7ALL7_9STAP</name>
<evidence type="ECO:0000256" key="1">
    <source>
        <dbReference type="ARBA" id="ARBA00004202"/>
    </source>
</evidence>
<dbReference type="PANTHER" id="PTHR37316">
    <property type="entry name" value="TEICHOIC ACID GLYCEROL-PHOSPHATE PRIMASE"/>
    <property type="match status" value="1"/>
</dbReference>
<dbReference type="InterPro" id="IPR001173">
    <property type="entry name" value="Glyco_trans_2-like"/>
</dbReference>
<dbReference type="InterPro" id="IPR051612">
    <property type="entry name" value="Teichoic_Acid_Biosynth"/>
</dbReference>
<evidence type="ECO:0000256" key="2">
    <source>
        <dbReference type="ARBA" id="ARBA00010488"/>
    </source>
</evidence>
<proteinExistence type="inferred from homology"/>
<accession>A0AAW7ALL7</accession>
<sequence length="753" mass="89295">MNVNDVSIIIPVFNAGKHIKETLKSIEKQLFNGKIEVILINDGSEDNSVTQIEEFIETSIKDNITYKMFDDGVNKGQGARRNYGIDVATGEAIIFLDSDDLLTNEALKIAYERLKGTSENDFVIFEWAYYYPESEETIYVNKERYHNKKVLYRETCEMLLSCLTYFTVNKMYKREFLKKHNIRYGEGYIYEDFVFYVRSVLKANRVPVIPNILYKVRVHDESTTKTDSDSLKHRDSFLAAIEDASKELHHGYRHEFTPYHVNKYFIYRTMLYGERRLPNDKKIRDEFIQSSMQILNKFSPNIMTPNNILPFYDYVFNKGIIRNLEVKRIKKIYRLHKENKLNFYQSREIENKLKLQKVKNSLNNNFYLKPLIYNARRKVHSKRSKNKQREIKSYMSKEIKRKSILMLGFDYSFTGNSKYLFEYLKDKYTSDFLKIATFDINVPEDYRIEPRSKEFFDTLYTSNVIIGESWIPLAFRKKEGQTWIQLWHGTPFKKMLFDTNEIKMVSLNPNHKVQQKKDIARWDYLLSDSKVAKEKFQSSFDMDESKILNSGYPRNQWLIENKDNEQLINDIKIKNNIPLDKKVILYAPTWRDYNYKINESNKKIKYMADFNKLLSNLGNDYVIINKAHSMDSQPSWNLGIKNVITVNNSTNIQELIISSDVIVTDYSSIFFDAIHIKKSFYFLIKDFPDFDLVRGVYHDMYRDFLPLVSKDEVSLAKKIKSSVFQSYDIPEKYKNDRLSIANKLLYEFIDSIK</sequence>
<dbReference type="EMBL" id="JARGCK010000018">
    <property type="protein sequence ID" value="MDK9866991.1"/>
    <property type="molecule type" value="Genomic_DNA"/>
</dbReference>
<feature type="domain" description="Glycosyltransferase 2-like" evidence="7">
    <location>
        <begin position="7"/>
        <end position="179"/>
    </location>
</feature>
<keyword evidence="5" id="KW-0777">Teichoic acid biosynthesis</keyword>
<dbReference type="Gene3D" id="3.40.50.11820">
    <property type="match status" value="1"/>
</dbReference>
<evidence type="ECO:0000256" key="3">
    <source>
        <dbReference type="ARBA" id="ARBA00022475"/>
    </source>
</evidence>
<keyword evidence="4" id="KW-0808">Transferase</keyword>
<dbReference type="GO" id="GO:0005886">
    <property type="term" value="C:plasma membrane"/>
    <property type="evidence" value="ECO:0007669"/>
    <property type="project" value="UniProtKB-SubCell"/>
</dbReference>
<evidence type="ECO:0000313" key="9">
    <source>
        <dbReference type="Proteomes" id="UP001174037"/>
    </source>
</evidence>
<dbReference type="SUPFAM" id="SSF53448">
    <property type="entry name" value="Nucleotide-diphospho-sugar transferases"/>
    <property type="match status" value="1"/>
</dbReference>
<evidence type="ECO:0000313" key="8">
    <source>
        <dbReference type="EMBL" id="MDK9866991.1"/>
    </source>
</evidence>
<comment type="subcellular location">
    <subcellularLocation>
        <location evidence="1">Cell membrane</location>
        <topology evidence="1">Peripheral membrane protein</topology>
    </subcellularLocation>
</comment>
<dbReference type="Gene3D" id="3.40.50.12580">
    <property type="match status" value="1"/>
</dbReference>
<dbReference type="Pfam" id="PF00535">
    <property type="entry name" value="Glycos_transf_2"/>
    <property type="match status" value="1"/>
</dbReference>
<dbReference type="PANTHER" id="PTHR37316:SF3">
    <property type="entry name" value="TEICHOIC ACID GLYCEROL-PHOSPHATE TRANSFERASE"/>
    <property type="match status" value="1"/>
</dbReference>
<evidence type="ECO:0000256" key="5">
    <source>
        <dbReference type="ARBA" id="ARBA00022944"/>
    </source>
</evidence>
<dbReference type="InterPro" id="IPR043148">
    <property type="entry name" value="TagF_C"/>
</dbReference>
<comment type="caution">
    <text evidence="8">The sequence shown here is derived from an EMBL/GenBank/DDBJ whole genome shotgun (WGS) entry which is preliminary data.</text>
</comment>
<evidence type="ECO:0000256" key="6">
    <source>
        <dbReference type="ARBA" id="ARBA00023136"/>
    </source>
</evidence>
<protein>
    <submittedName>
        <fullName evidence="8">CDP-glycerol glycerophosphotransferase family protein</fullName>
    </submittedName>
</protein>
<dbReference type="Pfam" id="PF04464">
    <property type="entry name" value="Glyphos_transf"/>
    <property type="match status" value="1"/>
</dbReference>
<dbReference type="CDD" id="cd00761">
    <property type="entry name" value="Glyco_tranf_GTA_type"/>
    <property type="match status" value="1"/>
</dbReference>
<dbReference type="GO" id="GO:0047355">
    <property type="term" value="F:CDP-glycerol glycerophosphotransferase activity"/>
    <property type="evidence" value="ECO:0007669"/>
    <property type="project" value="InterPro"/>
</dbReference>
<comment type="similarity">
    <text evidence="2">Belongs to the CDP-glycerol glycerophosphotransferase family.</text>
</comment>
<reference evidence="8" key="1">
    <citation type="journal article" date="2023" name="Int. J. Mol. Sci.">
        <title>Antibiotic Resistance/Susceptibility Profiles of Staphylococcus equorum Strains from Cheese, and Genome Analysis for Antibiotic Resistance Genes.</title>
        <authorList>
            <person name="Vazquez L."/>
            <person name="Srednik M.E."/>
            <person name="Rodriguez J."/>
            <person name="Florez A.B."/>
            <person name="Mayo B."/>
        </authorList>
    </citation>
    <scope>NUCLEOTIDE SEQUENCE</scope>
    <source>
        <strain evidence="8">5A3I</strain>
    </source>
</reference>
<gene>
    <name evidence="8" type="ORF">P1A27_13750</name>
</gene>
<dbReference type="Gene3D" id="3.90.550.10">
    <property type="entry name" value="Spore Coat Polysaccharide Biosynthesis Protein SpsA, Chain A"/>
    <property type="match status" value="1"/>
</dbReference>
<dbReference type="SUPFAM" id="SSF53756">
    <property type="entry name" value="UDP-Glycosyltransferase/glycogen phosphorylase"/>
    <property type="match status" value="1"/>
</dbReference>
<reference evidence="8" key="2">
    <citation type="submission" date="2023-03" db="EMBL/GenBank/DDBJ databases">
        <authorList>
            <person name="Vazquez L."/>
            <person name="Rodriguez J."/>
            <person name="Mayo B."/>
            <person name="Florez A.B."/>
        </authorList>
    </citation>
    <scope>NUCLEOTIDE SEQUENCE</scope>
    <source>
        <strain evidence="8">5A3I</strain>
    </source>
</reference>
<dbReference type="InterPro" id="IPR007554">
    <property type="entry name" value="Glycerophosphate_synth"/>
</dbReference>